<feature type="domain" description="Major facilitator superfamily (MFS) profile" evidence="6">
    <location>
        <begin position="23"/>
        <end position="433"/>
    </location>
</feature>
<evidence type="ECO:0000313" key="8">
    <source>
        <dbReference type="Proteomes" id="UP000198145"/>
    </source>
</evidence>
<dbReference type="PANTHER" id="PTHR23508">
    <property type="entry name" value="CARBOXYLIC ACID TRANSPORTER PROTEIN HOMOLOG"/>
    <property type="match status" value="1"/>
</dbReference>
<feature type="transmembrane region" description="Helical" evidence="5">
    <location>
        <begin position="408"/>
        <end position="428"/>
    </location>
</feature>
<feature type="transmembrane region" description="Helical" evidence="5">
    <location>
        <begin position="88"/>
        <end position="108"/>
    </location>
</feature>
<gene>
    <name evidence="7" type="ORF">CEG18_10200</name>
</gene>
<feature type="transmembrane region" description="Helical" evidence="5">
    <location>
        <begin position="173"/>
        <end position="197"/>
    </location>
</feature>
<evidence type="ECO:0000256" key="5">
    <source>
        <dbReference type="SAM" id="Phobius"/>
    </source>
</evidence>
<evidence type="ECO:0000256" key="2">
    <source>
        <dbReference type="ARBA" id="ARBA00022692"/>
    </source>
</evidence>
<dbReference type="AlphaFoldDB" id="A0A246FA93"/>
<comment type="subcellular location">
    <subcellularLocation>
        <location evidence="1">Membrane</location>
        <topology evidence="1">Multi-pass membrane protein</topology>
    </subcellularLocation>
</comment>
<comment type="caution">
    <text evidence="7">The sequence shown here is derived from an EMBL/GenBank/DDBJ whole genome shotgun (WGS) entry which is preliminary data.</text>
</comment>
<organism evidence="7 8">
    <name type="scientific">Pseudomonas nitroreducens</name>
    <dbReference type="NCBI Taxonomy" id="46680"/>
    <lineage>
        <taxon>Bacteria</taxon>
        <taxon>Pseudomonadati</taxon>
        <taxon>Pseudomonadota</taxon>
        <taxon>Gammaproteobacteria</taxon>
        <taxon>Pseudomonadales</taxon>
        <taxon>Pseudomonadaceae</taxon>
        <taxon>Pseudomonas</taxon>
    </lineage>
</organism>
<keyword evidence="2 5" id="KW-0812">Transmembrane</keyword>
<dbReference type="PANTHER" id="PTHR23508:SF10">
    <property type="entry name" value="CARBOXYLIC ACID TRANSPORTER PROTEIN HOMOLOG"/>
    <property type="match status" value="1"/>
</dbReference>
<dbReference type="PROSITE" id="PS50850">
    <property type="entry name" value="MFS"/>
    <property type="match status" value="1"/>
</dbReference>
<feature type="transmembrane region" description="Helical" evidence="5">
    <location>
        <begin position="114"/>
        <end position="134"/>
    </location>
</feature>
<dbReference type="InterPro" id="IPR020846">
    <property type="entry name" value="MFS_dom"/>
</dbReference>
<dbReference type="Gene3D" id="1.20.1250.20">
    <property type="entry name" value="MFS general substrate transporter like domains"/>
    <property type="match status" value="1"/>
</dbReference>
<evidence type="ECO:0000256" key="3">
    <source>
        <dbReference type="ARBA" id="ARBA00022989"/>
    </source>
</evidence>
<feature type="transmembrane region" description="Helical" evidence="5">
    <location>
        <begin position="319"/>
        <end position="337"/>
    </location>
</feature>
<keyword evidence="4 5" id="KW-0472">Membrane</keyword>
<sequence>MSQTCNIPDVIDHAALSSFQWRVFALCFLVAIFDGFDTQAIAYTGPAIIESLQLSTGGLAPILSAGIVGMALGAMALGLFGDRFGRRPTVMGAVALFALATLATAFATSAEQILVLRFLAGLGMGGATPVLLALASEYGPARLRGAIVTGILLGLPAGAMLGGLLAAQVMPLIGWQGIFLAGGLLPLVLLVGLYFALPESLQFLATRSGETAQVRRILARISSRALPDDVRFSVPEAATRTSVRALFGPGLARNTLAVWLTYLFNWVAWFMFLSWLPTVLKTAGLPVEQAPLGTVTVNAVFILCAIPLSILLPRLNTRNVLLGLFALGVLVSLGLSLSGDNWVLVFLLVGAAGLGIGGQQIALNYLVVSAYPTRLRATATGWAIGLGRVGAIIGSALGGTFLEWGGVSGFYLALAAPLLLALVAVALIRGSEKPSGGLVAAH</sequence>
<feature type="transmembrane region" description="Helical" evidence="5">
    <location>
        <begin position="379"/>
        <end position="402"/>
    </location>
</feature>
<name>A0A246FA93_PSENT</name>
<dbReference type="eggNOG" id="COG2814">
    <property type="taxonomic scope" value="Bacteria"/>
</dbReference>
<dbReference type="GO" id="GO:0005886">
    <property type="term" value="C:plasma membrane"/>
    <property type="evidence" value="ECO:0007669"/>
    <property type="project" value="TreeGrafter"/>
</dbReference>
<evidence type="ECO:0000313" key="7">
    <source>
        <dbReference type="EMBL" id="OWP51226.1"/>
    </source>
</evidence>
<reference evidence="7 8" key="1">
    <citation type="submission" date="2017-06" db="EMBL/GenBank/DDBJ databases">
        <title>Draft genome of Pseudomonas nitroreducens DF05.</title>
        <authorList>
            <person name="Iyer R."/>
        </authorList>
    </citation>
    <scope>NUCLEOTIDE SEQUENCE [LARGE SCALE GENOMIC DNA]</scope>
    <source>
        <strain evidence="7 8">DF05</strain>
    </source>
</reference>
<dbReference type="InterPro" id="IPR036259">
    <property type="entry name" value="MFS_trans_sf"/>
</dbReference>
<feature type="transmembrane region" description="Helical" evidence="5">
    <location>
        <begin position="295"/>
        <end position="312"/>
    </location>
</feature>
<feature type="transmembrane region" description="Helical" evidence="5">
    <location>
        <begin position="256"/>
        <end position="275"/>
    </location>
</feature>
<evidence type="ECO:0000256" key="4">
    <source>
        <dbReference type="ARBA" id="ARBA00023136"/>
    </source>
</evidence>
<dbReference type="Pfam" id="PF07690">
    <property type="entry name" value="MFS_1"/>
    <property type="match status" value="1"/>
</dbReference>
<dbReference type="InterPro" id="IPR011701">
    <property type="entry name" value="MFS"/>
</dbReference>
<keyword evidence="3 5" id="KW-1133">Transmembrane helix</keyword>
<accession>A0A246FA93</accession>
<feature type="transmembrane region" description="Helical" evidence="5">
    <location>
        <begin position="21"/>
        <end position="42"/>
    </location>
</feature>
<evidence type="ECO:0000256" key="1">
    <source>
        <dbReference type="ARBA" id="ARBA00004141"/>
    </source>
</evidence>
<feature type="transmembrane region" description="Helical" evidence="5">
    <location>
        <begin position="62"/>
        <end position="81"/>
    </location>
</feature>
<dbReference type="SUPFAM" id="SSF103473">
    <property type="entry name" value="MFS general substrate transporter"/>
    <property type="match status" value="1"/>
</dbReference>
<dbReference type="EMBL" id="NJBA01000003">
    <property type="protein sequence ID" value="OWP51226.1"/>
    <property type="molecule type" value="Genomic_DNA"/>
</dbReference>
<dbReference type="RefSeq" id="WP_088417388.1">
    <property type="nucleotide sequence ID" value="NZ_NJBA01000003.1"/>
</dbReference>
<evidence type="ECO:0000259" key="6">
    <source>
        <dbReference type="PROSITE" id="PS50850"/>
    </source>
</evidence>
<feature type="transmembrane region" description="Helical" evidence="5">
    <location>
        <begin position="146"/>
        <end position="167"/>
    </location>
</feature>
<proteinExistence type="predicted"/>
<dbReference type="Proteomes" id="UP000198145">
    <property type="component" value="Unassembled WGS sequence"/>
</dbReference>
<protein>
    <submittedName>
        <fullName evidence="7">4-hydroxybenzoate transporter</fullName>
    </submittedName>
</protein>
<dbReference type="GO" id="GO:0046943">
    <property type="term" value="F:carboxylic acid transmembrane transporter activity"/>
    <property type="evidence" value="ECO:0007669"/>
    <property type="project" value="TreeGrafter"/>
</dbReference>
<dbReference type="PROSITE" id="PS00217">
    <property type="entry name" value="SUGAR_TRANSPORT_2"/>
    <property type="match status" value="1"/>
</dbReference>
<dbReference type="InterPro" id="IPR005829">
    <property type="entry name" value="Sugar_transporter_CS"/>
</dbReference>
<feature type="transmembrane region" description="Helical" evidence="5">
    <location>
        <begin position="343"/>
        <end position="367"/>
    </location>
</feature>